<organism evidence="9 10">
    <name type="scientific">Pseudopithomyces chartarum</name>
    <dbReference type="NCBI Taxonomy" id="1892770"/>
    <lineage>
        <taxon>Eukaryota</taxon>
        <taxon>Fungi</taxon>
        <taxon>Dikarya</taxon>
        <taxon>Ascomycota</taxon>
        <taxon>Pezizomycotina</taxon>
        <taxon>Dothideomycetes</taxon>
        <taxon>Pleosporomycetidae</taxon>
        <taxon>Pleosporales</taxon>
        <taxon>Massarineae</taxon>
        <taxon>Didymosphaeriaceae</taxon>
        <taxon>Pseudopithomyces</taxon>
    </lineage>
</organism>
<feature type="transmembrane region" description="Helical" evidence="7">
    <location>
        <begin position="173"/>
        <end position="195"/>
    </location>
</feature>
<dbReference type="InterPro" id="IPR049326">
    <property type="entry name" value="Rhodopsin_dom_fungi"/>
</dbReference>
<evidence type="ECO:0000313" key="9">
    <source>
        <dbReference type="EMBL" id="KAK3197219.1"/>
    </source>
</evidence>
<gene>
    <name evidence="9" type="ORF">GRF29_1536g1075316</name>
</gene>
<dbReference type="PANTHER" id="PTHR33048">
    <property type="entry name" value="PTH11-LIKE INTEGRAL MEMBRANE PROTEIN (AFU_ORTHOLOGUE AFUA_5G11245)"/>
    <property type="match status" value="1"/>
</dbReference>
<feature type="domain" description="Rhodopsin" evidence="8">
    <location>
        <begin position="96"/>
        <end position="232"/>
    </location>
</feature>
<comment type="caution">
    <text evidence="9">The sequence shown here is derived from an EMBL/GenBank/DDBJ whole genome shotgun (WGS) entry which is preliminary data.</text>
</comment>
<feature type="compositionally biased region" description="Polar residues" evidence="6">
    <location>
        <begin position="288"/>
        <end position="305"/>
    </location>
</feature>
<dbReference type="Pfam" id="PF20684">
    <property type="entry name" value="Fung_rhodopsin"/>
    <property type="match status" value="1"/>
</dbReference>
<evidence type="ECO:0000313" key="10">
    <source>
        <dbReference type="Proteomes" id="UP001280581"/>
    </source>
</evidence>
<evidence type="ECO:0000256" key="2">
    <source>
        <dbReference type="ARBA" id="ARBA00022692"/>
    </source>
</evidence>
<accession>A0AAN6RBG0</accession>
<proteinExistence type="inferred from homology"/>
<feature type="transmembrane region" description="Helical" evidence="7">
    <location>
        <begin position="93"/>
        <end position="114"/>
    </location>
</feature>
<comment type="subcellular location">
    <subcellularLocation>
        <location evidence="1">Membrane</location>
        <topology evidence="1">Multi-pass membrane protein</topology>
    </subcellularLocation>
</comment>
<evidence type="ECO:0000256" key="3">
    <source>
        <dbReference type="ARBA" id="ARBA00022989"/>
    </source>
</evidence>
<keyword evidence="10" id="KW-1185">Reference proteome</keyword>
<evidence type="ECO:0000256" key="4">
    <source>
        <dbReference type="ARBA" id="ARBA00023136"/>
    </source>
</evidence>
<evidence type="ECO:0000256" key="6">
    <source>
        <dbReference type="SAM" id="MobiDB-lite"/>
    </source>
</evidence>
<protein>
    <recommendedName>
        <fullName evidence="8">Rhodopsin domain-containing protein</fullName>
    </recommendedName>
</protein>
<dbReference type="Proteomes" id="UP001280581">
    <property type="component" value="Unassembled WGS sequence"/>
</dbReference>
<keyword evidence="3 7" id="KW-1133">Transmembrane helix</keyword>
<feature type="transmembrane region" description="Helical" evidence="7">
    <location>
        <begin position="46"/>
        <end position="65"/>
    </location>
</feature>
<keyword evidence="2 7" id="KW-0812">Transmembrane</keyword>
<feature type="region of interest" description="Disordered" evidence="6">
    <location>
        <begin position="271"/>
        <end position="314"/>
    </location>
</feature>
<keyword evidence="4 7" id="KW-0472">Membrane</keyword>
<comment type="similarity">
    <text evidence="5">Belongs to the SAT4 family.</text>
</comment>
<dbReference type="GO" id="GO:0016020">
    <property type="term" value="C:membrane"/>
    <property type="evidence" value="ECO:0007669"/>
    <property type="project" value="UniProtKB-SubCell"/>
</dbReference>
<dbReference type="PANTHER" id="PTHR33048:SF47">
    <property type="entry name" value="INTEGRAL MEMBRANE PROTEIN-RELATED"/>
    <property type="match status" value="1"/>
</dbReference>
<dbReference type="EMBL" id="WVTA01000021">
    <property type="protein sequence ID" value="KAK3197219.1"/>
    <property type="molecule type" value="Genomic_DNA"/>
</dbReference>
<reference evidence="9 10" key="1">
    <citation type="submission" date="2021-02" db="EMBL/GenBank/DDBJ databases">
        <title>Genome assembly of Pseudopithomyces chartarum.</title>
        <authorList>
            <person name="Jauregui R."/>
            <person name="Singh J."/>
            <person name="Voisey C."/>
        </authorList>
    </citation>
    <scope>NUCLEOTIDE SEQUENCE [LARGE SCALE GENOMIC DNA]</scope>
    <source>
        <strain evidence="9 10">AGR01</strain>
    </source>
</reference>
<evidence type="ECO:0000256" key="5">
    <source>
        <dbReference type="ARBA" id="ARBA00038359"/>
    </source>
</evidence>
<dbReference type="InterPro" id="IPR052337">
    <property type="entry name" value="SAT4-like"/>
</dbReference>
<name>A0AAN6RBG0_9PLEO</name>
<evidence type="ECO:0000256" key="1">
    <source>
        <dbReference type="ARBA" id="ARBA00004141"/>
    </source>
</evidence>
<evidence type="ECO:0000259" key="8">
    <source>
        <dbReference type="Pfam" id="PF20684"/>
    </source>
</evidence>
<evidence type="ECO:0000256" key="7">
    <source>
        <dbReference type="SAM" id="Phobius"/>
    </source>
</evidence>
<dbReference type="AlphaFoldDB" id="A0AAN6RBG0"/>
<feature type="transmembrane region" description="Helical" evidence="7">
    <location>
        <begin position="14"/>
        <end position="34"/>
    </location>
</feature>
<sequence length="314" mass="34937">MAPIQDDEFLRELWALYALGTLWILLRFAVRLRVAGFPGLRLDDGLAFVALATWTYTCAVTHIIYYTGTNVGFTPAEVALLDERQLEEVEYGMFRIIVTLCLTGFSALTLALTLDCLPFRMRWQIAPPPPLQCTASPKILISESCVNALTDVLLITVPIPVLWTLHKPLCTRLVVFILLSSGVFALAACITRISLTIVPNISLLVIVRWAIREFAVAIVAVNSASLRPMFHRSFWSPRNTPGRCRPANIQAAAVRQRLDAQIDVEKTGELRSVGTSSVKTPPRCQRSYMKTDQTLRDTSSSTRISVQRGEYASP</sequence>